<dbReference type="InterPro" id="IPR011762">
    <property type="entry name" value="COA_CT_N"/>
</dbReference>
<dbReference type="PATRIC" id="fig|1254432.3.peg.4535"/>
<dbReference type="PANTHER" id="PTHR43842">
    <property type="entry name" value="PROPIONYL-COA CARBOXYLASE BETA CHAIN"/>
    <property type="match status" value="1"/>
</dbReference>
<proteinExistence type="predicted"/>
<organism evidence="4 5">
    <name type="scientific">Sorangium cellulosum So0157-2</name>
    <dbReference type="NCBI Taxonomy" id="1254432"/>
    <lineage>
        <taxon>Bacteria</taxon>
        <taxon>Pseudomonadati</taxon>
        <taxon>Myxococcota</taxon>
        <taxon>Polyangia</taxon>
        <taxon>Polyangiales</taxon>
        <taxon>Polyangiaceae</taxon>
        <taxon>Sorangium</taxon>
    </lineage>
</organism>
<evidence type="ECO:0000259" key="3">
    <source>
        <dbReference type="PROSITE" id="PS50989"/>
    </source>
</evidence>
<accession>S4XVS4</accession>
<feature type="domain" description="CoA carboxyltransferase C-terminal" evidence="3">
    <location>
        <begin position="360"/>
        <end position="631"/>
    </location>
</feature>
<evidence type="ECO:0000256" key="1">
    <source>
        <dbReference type="SAM" id="MobiDB-lite"/>
    </source>
</evidence>
<dbReference type="PROSITE" id="PS50989">
    <property type="entry name" value="COA_CT_CTER"/>
    <property type="match status" value="1"/>
</dbReference>
<dbReference type="SUPFAM" id="SSF52096">
    <property type="entry name" value="ClpP/crotonase"/>
    <property type="match status" value="2"/>
</dbReference>
<dbReference type="eggNOG" id="COG4799">
    <property type="taxonomic scope" value="Bacteria"/>
</dbReference>
<dbReference type="Pfam" id="PF01039">
    <property type="entry name" value="Carboxyl_trans"/>
    <property type="match status" value="1"/>
</dbReference>
<dbReference type="GO" id="GO:0004658">
    <property type="term" value="F:propionyl-CoA carboxylase activity"/>
    <property type="evidence" value="ECO:0007669"/>
    <property type="project" value="TreeGrafter"/>
</dbReference>
<dbReference type="STRING" id="1254432.SCE1572_20080"/>
<dbReference type="Proteomes" id="UP000014803">
    <property type="component" value="Chromosome"/>
</dbReference>
<feature type="region of interest" description="Disordered" evidence="1">
    <location>
        <begin position="1"/>
        <end position="40"/>
    </location>
</feature>
<dbReference type="HOGENOM" id="CLU_018822_7_0_7"/>
<feature type="domain" description="CoA carboxyltransferase N-terminal" evidence="2">
    <location>
        <begin position="100"/>
        <end position="349"/>
    </location>
</feature>
<dbReference type="KEGG" id="scu:SCE1572_20080"/>
<dbReference type="EMBL" id="CP003969">
    <property type="protein sequence ID" value="AGP36589.1"/>
    <property type="molecule type" value="Genomic_DNA"/>
</dbReference>
<dbReference type="AlphaFoldDB" id="S4XVS4"/>
<evidence type="ECO:0000259" key="2">
    <source>
        <dbReference type="PROSITE" id="PS50980"/>
    </source>
</evidence>
<dbReference type="InterPro" id="IPR051047">
    <property type="entry name" value="AccD/PCCB"/>
</dbReference>
<sequence length="645" mass="69448">MSPRASTHPKAARRRPARAARPPAIHDSPRPSGGRRAPGLVDAETGARLAGRAACAARSRHGRVARLPMSPLDRNELVTKPAAVVPSLDDPLDEAPGEAAAPASAYDAALREAEELRRRPYVSAGPENIIRQHGKGRMTIWERIRVLTPEPPRVLFENWGPNLDGASLVTAILRVGSRDVALYGHDFTVRAGSMDATNGRKLARLFQLAGERGIPLIGLNDSAGAYVPAGVGGLDGYAEAFAALRKISGVVPSIMCMFGFNAGGGSYLPRQGSFVIQPGGTFFGLTGAAVVKSVLGEVVSPDDLGGPRVHGASGVADLTVPDEVGALRTTVRLLGYLPSNNRESPPFQRTSDPLDRETTEIDTLLRRALSSPSGFNTPLDISIIIQRICDHGDYFEVQPQRARNTITAFGRVGGRVVGFVANNSAVASGQIDVAAAYKNARFIRFCNLYNIPLLFMEDTTGFLPGREQEAMGIVQAGRAMLDAIIDVRTPRILLLVRNAFGGAYASFNNYATGADVVLALPTTRVAVMGPAGKEFVYKDELRKVRAQASAREKAGVKERLGRGLDEAKAKAEAREEAAAWLKAREAEFGARYERELMNPREGLSLGSISRLVMPRELRAVIGENLEFLLRHYQPGPFTGVQREFH</sequence>
<evidence type="ECO:0000313" key="4">
    <source>
        <dbReference type="EMBL" id="AGP36589.1"/>
    </source>
</evidence>
<dbReference type="PROSITE" id="PS50980">
    <property type="entry name" value="COA_CT_NTER"/>
    <property type="match status" value="1"/>
</dbReference>
<dbReference type="InterPro" id="IPR011763">
    <property type="entry name" value="COA_CT_C"/>
</dbReference>
<dbReference type="InterPro" id="IPR034733">
    <property type="entry name" value="AcCoA_carboxyl_beta"/>
</dbReference>
<protein>
    <submittedName>
        <fullName evidence="4">Acetyl-CoA carboxylase</fullName>
    </submittedName>
</protein>
<evidence type="ECO:0000313" key="5">
    <source>
        <dbReference type="Proteomes" id="UP000014803"/>
    </source>
</evidence>
<dbReference type="InterPro" id="IPR029045">
    <property type="entry name" value="ClpP/crotonase-like_dom_sf"/>
</dbReference>
<name>S4XVS4_SORCE</name>
<gene>
    <name evidence="4" type="ORF">SCE1572_20080</name>
</gene>
<dbReference type="PANTHER" id="PTHR43842:SF2">
    <property type="entry name" value="PROPIONYL-COA CARBOXYLASE BETA CHAIN, MITOCHONDRIAL"/>
    <property type="match status" value="1"/>
</dbReference>
<dbReference type="Gene3D" id="3.90.226.10">
    <property type="entry name" value="2-enoyl-CoA Hydratase, Chain A, domain 1"/>
    <property type="match status" value="2"/>
</dbReference>
<reference evidence="4 5" key="1">
    <citation type="journal article" date="2013" name="Sci. Rep.">
        <title>Extraordinary expansion of a Sorangium cellulosum genome from an alkaline milieu.</title>
        <authorList>
            <person name="Han K."/>
            <person name="Li Z.F."/>
            <person name="Peng R."/>
            <person name="Zhu L.P."/>
            <person name="Zhou T."/>
            <person name="Wang L.G."/>
            <person name="Li S.G."/>
            <person name="Zhang X.B."/>
            <person name="Hu W."/>
            <person name="Wu Z.H."/>
            <person name="Qin N."/>
            <person name="Li Y.Z."/>
        </authorList>
    </citation>
    <scope>NUCLEOTIDE SEQUENCE [LARGE SCALE GENOMIC DNA]</scope>
    <source>
        <strain evidence="4 5">So0157-2</strain>
    </source>
</reference>